<dbReference type="EMBL" id="CAJVQA010001952">
    <property type="protein sequence ID" value="CAG8531893.1"/>
    <property type="molecule type" value="Genomic_DNA"/>
</dbReference>
<keyword evidence="11" id="KW-1185">Reference proteome</keyword>
<feature type="domain" description="Vps53 N-terminal" evidence="8">
    <location>
        <begin position="288"/>
        <end position="372"/>
    </location>
</feature>
<evidence type="ECO:0000256" key="3">
    <source>
        <dbReference type="ARBA" id="ARBA00008628"/>
    </source>
</evidence>
<dbReference type="GO" id="GO:0005829">
    <property type="term" value="C:cytosol"/>
    <property type="evidence" value="ECO:0007669"/>
    <property type="project" value="GOC"/>
</dbReference>
<dbReference type="Pfam" id="PF04100">
    <property type="entry name" value="Vps53_N"/>
    <property type="match status" value="2"/>
</dbReference>
<evidence type="ECO:0000256" key="7">
    <source>
        <dbReference type="SAM" id="Coils"/>
    </source>
</evidence>
<keyword evidence="6" id="KW-0472">Membrane</keyword>
<proteinExistence type="inferred from homology"/>
<dbReference type="InterPro" id="IPR007234">
    <property type="entry name" value="Vps53_N"/>
</dbReference>
<feature type="domain" description="Vps53 C-terminal" evidence="9">
    <location>
        <begin position="591"/>
        <end position="675"/>
    </location>
</feature>
<dbReference type="InterPro" id="IPR039766">
    <property type="entry name" value="Vps53"/>
</dbReference>
<evidence type="ECO:0000256" key="5">
    <source>
        <dbReference type="ARBA" id="ARBA00023034"/>
    </source>
</evidence>
<comment type="subcellular location">
    <subcellularLocation>
        <location evidence="2">Endosome membrane</location>
        <topology evidence="2">Peripheral membrane protein</topology>
    </subcellularLocation>
    <subcellularLocation>
        <location evidence="1">Golgi apparatus</location>
        <location evidence="1">trans-Golgi network membrane</location>
        <topology evidence="1">Peripheral membrane protein</topology>
    </subcellularLocation>
</comment>
<evidence type="ECO:0000259" key="9">
    <source>
        <dbReference type="Pfam" id="PF16854"/>
    </source>
</evidence>
<dbReference type="GO" id="GO:0042147">
    <property type="term" value="P:retrograde transport, endosome to Golgi"/>
    <property type="evidence" value="ECO:0007669"/>
    <property type="project" value="InterPro"/>
</dbReference>
<keyword evidence="5" id="KW-0333">Golgi apparatus</keyword>
<gene>
    <name evidence="10" type="ORF">CPELLU_LOCUS3883</name>
</gene>
<comment type="caution">
    <text evidence="10">The sequence shown here is derived from an EMBL/GenBank/DDBJ whole genome shotgun (WGS) entry which is preliminary data.</text>
</comment>
<dbReference type="AlphaFoldDB" id="A0A9N9AIM4"/>
<dbReference type="PANTHER" id="PTHR12820:SF0">
    <property type="entry name" value="VACUOLAR PROTEIN SORTING-ASSOCIATED PROTEIN 53 HOMOLOG"/>
    <property type="match status" value="1"/>
</dbReference>
<dbReference type="Proteomes" id="UP000789759">
    <property type="component" value="Unassembled WGS sequence"/>
</dbReference>
<evidence type="ECO:0000313" key="11">
    <source>
        <dbReference type="Proteomes" id="UP000789759"/>
    </source>
</evidence>
<reference evidence="10" key="1">
    <citation type="submission" date="2021-06" db="EMBL/GenBank/DDBJ databases">
        <authorList>
            <person name="Kallberg Y."/>
            <person name="Tangrot J."/>
            <person name="Rosling A."/>
        </authorList>
    </citation>
    <scope>NUCLEOTIDE SEQUENCE</scope>
    <source>
        <strain evidence="10">FL966</strain>
    </source>
</reference>
<evidence type="ECO:0000259" key="8">
    <source>
        <dbReference type="Pfam" id="PF04100"/>
    </source>
</evidence>
<name>A0A9N9AIM4_9GLOM</name>
<dbReference type="Gene3D" id="1.10.357.110">
    <property type="entry name" value="Vacuolar protein sorting-associated protein 53, C-terminus"/>
    <property type="match status" value="1"/>
</dbReference>
<evidence type="ECO:0000256" key="2">
    <source>
        <dbReference type="ARBA" id="ARBA00004481"/>
    </source>
</evidence>
<evidence type="ECO:0000256" key="6">
    <source>
        <dbReference type="ARBA" id="ARBA00023136"/>
    </source>
</evidence>
<sequence>MKSSTDTIDNIKNEDNIENEEFQEDFNNIKFPPELEASISQILQTNDPLDSNDFNPIEYLNQMLPNEQALASVDVTTKKLQAKMRQLSEDIKELSRLQTDGGQRGPEEVAEAKKAIEELFDRIRQIKEKASQSETMVQEITKDIKSLDYAKKHLTISITALKRLQMLVTAVDQLKIMAQMKQYKETSQLLQAVLQLSSYFKSYKSIKRIAELSSSVNTFQNDLKRQIFEDFESSFAIDGGFSSQTTLLANACLVIDIMGLDVRSQLMKWYCEKQLNDYKKIFRGSDEDLVKTLAKTNELDVKTLLKNLQLTIEFENQLTKRFSNMVQALIFYMIYQLQLKTKTISTAFEPYLGLYIEAEDSTLSGMINSYHTEALPDEEVSSSVLQSSIDLFYFYRETLANCAKLSTRQPFYDLCNMFAKWLRIYASEVLIGRLPKEERRAITRDELKLICFIINTADYCYVTTSQLEDKLKDTIDQDYKEKINFDEERNHFLNVVTTSVRALIRGIESSYDPALVAMTKLPWSNLESVGDQSEYVTLFNRTMLSCVVGVHKDITNNRYFRTFCDKFVESFVIKFTNNLIKCKPISEIGAEQMLLDVHALKTSLLEMPTMGMENPAPPPPTFIKIVNKGISKAETILKTVLTPHDPPEGLVENYILLIADKNISNFQKILDIKGIKKNEQQPLIEIFHQKIHGHPTLSENSNIMSSLTSSSTLITSAQLSQFITPGSFLNNVPSENKFNAVNFKKVLSGRNWIKKDGNDGTKKDDDKV</sequence>
<dbReference type="InterPro" id="IPR031745">
    <property type="entry name" value="Vps53_C"/>
</dbReference>
<feature type="coiled-coil region" evidence="7">
    <location>
        <begin position="77"/>
        <end position="143"/>
    </location>
</feature>
<dbReference type="InterPro" id="IPR038260">
    <property type="entry name" value="Vps53_C_sf"/>
</dbReference>
<dbReference type="GO" id="GO:0000938">
    <property type="term" value="C:GARP complex"/>
    <property type="evidence" value="ECO:0007669"/>
    <property type="project" value="InterPro"/>
</dbReference>
<evidence type="ECO:0000256" key="4">
    <source>
        <dbReference type="ARBA" id="ARBA00022753"/>
    </source>
</evidence>
<accession>A0A9N9AIM4</accession>
<comment type="similarity">
    <text evidence="3">Belongs to the VPS53 family.</text>
</comment>
<dbReference type="Pfam" id="PF16854">
    <property type="entry name" value="VPS53_C"/>
    <property type="match status" value="1"/>
</dbReference>
<organism evidence="10 11">
    <name type="scientific">Cetraspora pellucida</name>
    <dbReference type="NCBI Taxonomy" id="1433469"/>
    <lineage>
        <taxon>Eukaryota</taxon>
        <taxon>Fungi</taxon>
        <taxon>Fungi incertae sedis</taxon>
        <taxon>Mucoromycota</taxon>
        <taxon>Glomeromycotina</taxon>
        <taxon>Glomeromycetes</taxon>
        <taxon>Diversisporales</taxon>
        <taxon>Gigasporaceae</taxon>
        <taxon>Cetraspora</taxon>
    </lineage>
</organism>
<dbReference type="OrthoDB" id="10261632at2759"/>
<protein>
    <submittedName>
        <fullName evidence="10">3305_t:CDS:1</fullName>
    </submittedName>
</protein>
<dbReference type="GO" id="GO:0010008">
    <property type="term" value="C:endosome membrane"/>
    <property type="evidence" value="ECO:0007669"/>
    <property type="project" value="UniProtKB-SubCell"/>
</dbReference>
<dbReference type="PANTHER" id="PTHR12820">
    <property type="entry name" value="VACUOLAR SORTING PROTEIN 53"/>
    <property type="match status" value="1"/>
</dbReference>
<evidence type="ECO:0000313" key="10">
    <source>
        <dbReference type="EMBL" id="CAG8531893.1"/>
    </source>
</evidence>
<evidence type="ECO:0000256" key="1">
    <source>
        <dbReference type="ARBA" id="ARBA00004150"/>
    </source>
</evidence>
<feature type="domain" description="Vps53 N-terminal" evidence="8">
    <location>
        <begin position="52"/>
        <end position="287"/>
    </location>
</feature>
<keyword evidence="4" id="KW-0967">Endosome</keyword>
<keyword evidence="7" id="KW-0175">Coiled coil</keyword>